<dbReference type="Pfam" id="PF00012">
    <property type="entry name" value="HSP70"/>
    <property type="match status" value="1"/>
</dbReference>
<name>A0A067BKG2_SAPPC</name>
<evidence type="ECO:0000256" key="3">
    <source>
        <dbReference type="ARBA" id="ARBA00022840"/>
    </source>
</evidence>
<dbReference type="FunFam" id="3.30.420.40:FF:000028">
    <property type="entry name" value="heat shock 70 kDa protein-like"/>
    <property type="match status" value="1"/>
</dbReference>
<evidence type="ECO:0008006" key="6">
    <source>
        <dbReference type="Google" id="ProtNLM"/>
    </source>
</evidence>
<dbReference type="RefSeq" id="XP_012212119.1">
    <property type="nucleotide sequence ID" value="XM_012356729.1"/>
</dbReference>
<keyword evidence="5" id="KW-1185">Reference proteome</keyword>
<dbReference type="KEGG" id="spar:SPRG_17185"/>
<accession>A0A067BKG2</accession>
<dbReference type="STRING" id="695850.A0A067BKG2"/>
<dbReference type="PANTHER" id="PTHR45639:SF34">
    <property type="entry name" value="CHAPERONE PROTEIN DNAK"/>
    <property type="match status" value="1"/>
</dbReference>
<feature type="non-terminal residue" evidence="4">
    <location>
        <position position="83"/>
    </location>
</feature>
<dbReference type="GO" id="GO:0140662">
    <property type="term" value="F:ATP-dependent protein folding chaperone"/>
    <property type="evidence" value="ECO:0007669"/>
    <property type="project" value="InterPro"/>
</dbReference>
<dbReference type="InterPro" id="IPR013126">
    <property type="entry name" value="Hsp_70_fam"/>
</dbReference>
<dbReference type="InterPro" id="IPR043129">
    <property type="entry name" value="ATPase_NBD"/>
</dbReference>
<comment type="similarity">
    <text evidence="1">Belongs to the heat shock protein 70 family.</text>
</comment>
<proteinExistence type="inferred from homology"/>
<dbReference type="Gene3D" id="3.30.420.40">
    <property type="match status" value="1"/>
</dbReference>
<dbReference type="PROSITE" id="PS00297">
    <property type="entry name" value="HSP70_1"/>
    <property type="match status" value="1"/>
</dbReference>
<dbReference type="GO" id="GO:0034663">
    <property type="term" value="C:endoplasmic reticulum chaperone complex"/>
    <property type="evidence" value="ECO:0007669"/>
    <property type="project" value="TreeGrafter"/>
</dbReference>
<sequence length="83" mass="8885">MAGGSQSVVIGIDLGTTTCSVGVWRHGQVEMVRNDNGNLSTPSCVAFTDAGRLVGDFAKSQAPRNAPNTVFNIMRIIGRRYDE</sequence>
<dbReference type="GO" id="GO:0005524">
    <property type="term" value="F:ATP binding"/>
    <property type="evidence" value="ECO:0007669"/>
    <property type="project" value="UniProtKB-KW"/>
</dbReference>
<gene>
    <name evidence="4" type="ORF">SPRG_17185</name>
</gene>
<dbReference type="VEuPathDB" id="FungiDB:SPRG_17185"/>
<reference evidence="4 5" key="1">
    <citation type="journal article" date="2013" name="PLoS Genet.">
        <title>Distinctive expansion of potential virulence genes in the genome of the oomycete fish pathogen Saprolegnia parasitica.</title>
        <authorList>
            <person name="Jiang R.H."/>
            <person name="de Bruijn I."/>
            <person name="Haas B.J."/>
            <person name="Belmonte R."/>
            <person name="Lobach L."/>
            <person name="Christie J."/>
            <person name="van den Ackerveken G."/>
            <person name="Bottin A."/>
            <person name="Bulone V."/>
            <person name="Diaz-Moreno S.M."/>
            <person name="Dumas B."/>
            <person name="Fan L."/>
            <person name="Gaulin E."/>
            <person name="Govers F."/>
            <person name="Grenville-Briggs L.J."/>
            <person name="Horner N.R."/>
            <person name="Levin J.Z."/>
            <person name="Mammella M."/>
            <person name="Meijer H.J."/>
            <person name="Morris P."/>
            <person name="Nusbaum C."/>
            <person name="Oome S."/>
            <person name="Phillips A.J."/>
            <person name="van Rooyen D."/>
            <person name="Rzeszutek E."/>
            <person name="Saraiva M."/>
            <person name="Secombes C.J."/>
            <person name="Seidl M.F."/>
            <person name="Snel B."/>
            <person name="Stassen J.H."/>
            <person name="Sykes S."/>
            <person name="Tripathy S."/>
            <person name="van den Berg H."/>
            <person name="Vega-Arreguin J.C."/>
            <person name="Wawra S."/>
            <person name="Young S.K."/>
            <person name="Zeng Q."/>
            <person name="Dieguez-Uribeondo J."/>
            <person name="Russ C."/>
            <person name="Tyler B.M."/>
            <person name="van West P."/>
        </authorList>
    </citation>
    <scope>NUCLEOTIDE SEQUENCE [LARGE SCALE GENOMIC DNA]</scope>
    <source>
        <strain evidence="4 5">CBS 223.65</strain>
    </source>
</reference>
<dbReference type="OrthoDB" id="2679579at2759"/>
<keyword evidence="3" id="KW-0067">ATP-binding</keyword>
<dbReference type="EMBL" id="KK583752">
    <property type="protein sequence ID" value="KDO17175.1"/>
    <property type="molecule type" value="Genomic_DNA"/>
</dbReference>
<evidence type="ECO:0000313" key="4">
    <source>
        <dbReference type="EMBL" id="KDO17175.1"/>
    </source>
</evidence>
<dbReference type="Proteomes" id="UP000030745">
    <property type="component" value="Unassembled WGS sequence"/>
</dbReference>
<dbReference type="PANTHER" id="PTHR45639">
    <property type="entry name" value="HSC70CB, ISOFORM G-RELATED"/>
    <property type="match status" value="1"/>
</dbReference>
<dbReference type="GeneID" id="24138742"/>
<evidence type="ECO:0000256" key="2">
    <source>
        <dbReference type="ARBA" id="ARBA00022741"/>
    </source>
</evidence>
<organism evidence="4 5">
    <name type="scientific">Saprolegnia parasitica (strain CBS 223.65)</name>
    <dbReference type="NCBI Taxonomy" id="695850"/>
    <lineage>
        <taxon>Eukaryota</taxon>
        <taxon>Sar</taxon>
        <taxon>Stramenopiles</taxon>
        <taxon>Oomycota</taxon>
        <taxon>Saprolegniomycetes</taxon>
        <taxon>Saprolegniales</taxon>
        <taxon>Saprolegniaceae</taxon>
        <taxon>Saprolegnia</taxon>
    </lineage>
</organism>
<dbReference type="PRINTS" id="PR00301">
    <property type="entry name" value="HEATSHOCK70"/>
</dbReference>
<dbReference type="AlphaFoldDB" id="A0A067BKG2"/>
<dbReference type="GO" id="GO:0030968">
    <property type="term" value="P:endoplasmic reticulum unfolded protein response"/>
    <property type="evidence" value="ECO:0007669"/>
    <property type="project" value="TreeGrafter"/>
</dbReference>
<evidence type="ECO:0000313" key="5">
    <source>
        <dbReference type="Proteomes" id="UP000030745"/>
    </source>
</evidence>
<dbReference type="SUPFAM" id="SSF53067">
    <property type="entry name" value="Actin-like ATPase domain"/>
    <property type="match status" value="1"/>
</dbReference>
<keyword evidence="2" id="KW-0547">Nucleotide-binding</keyword>
<dbReference type="InterPro" id="IPR018181">
    <property type="entry name" value="Heat_shock_70_CS"/>
</dbReference>
<protein>
    <recommendedName>
        <fullName evidence="6">Hsp70-like protein</fullName>
    </recommendedName>
</protein>
<evidence type="ECO:0000256" key="1">
    <source>
        <dbReference type="ARBA" id="ARBA00007381"/>
    </source>
</evidence>